<proteinExistence type="predicted"/>
<sequence length="61" mass="7108">MLYVVEEPKLPPVCQRLEPYATDDTDGLVFRQVPHKTQFIEKVRRATLNCLFERRIVSFGG</sequence>
<dbReference type="AlphaFoldDB" id="A0A246JWN6"/>
<keyword evidence="2" id="KW-1185">Reference proteome</keyword>
<comment type="caution">
    <text evidence="1">The sequence shown here is derived from an EMBL/GenBank/DDBJ whole genome shotgun (WGS) entry which is preliminary data.</text>
</comment>
<gene>
    <name evidence="1" type="ORF">CDQ92_10665</name>
</gene>
<accession>A0A246JWN6</accession>
<organism evidence="1 2">
    <name type="scientific">Sphingopyxis bauzanensis</name>
    <dbReference type="NCBI Taxonomy" id="651663"/>
    <lineage>
        <taxon>Bacteria</taxon>
        <taxon>Pseudomonadati</taxon>
        <taxon>Pseudomonadota</taxon>
        <taxon>Alphaproteobacteria</taxon>
        <taxon>Sphingomonadales</taxon>
        <taxon>Sphingomonadaceae</taxon>
        <taxon>Sphingopyxis</taxon>
    </lineage>
</organism>
<name>A0A246JWN6_9SPHN</name>
<dbReference type="EMBL" id="NISK01000002">
    <property type="protein sequence ID" value="OWQ97470.1"/>
    <property type="molecule type" value="Genomic_DNA"/>
</dbReference>
<dbReference type="Proteomes" id="UP000197361">
    <property type="component" value="Unassembled WGS sequence"/>
</dbReference>
<reference evidence="1 2" key="1">
    <citation type="journal article" date="2010" name="Int. J. Syst. Evol. Microbiol.">
        <title>Sphingopyxis bauzanensis sp. nov., a psychrophilic bacterium isolated from soil.</title>
        <authorList>
            <person name="Zhang D.C."/>
            <person name="Liu H.C."/>
            <person name="Xin Y.H."/>
            <person name="Zhou Y.G."/>
            <person name="Schinner F."/>
            <person name="Margesin R."/>
        </authorList>
    </citation>
    <scope>NUCLEOTIDE SEQUENCE [LARGE SCALE GENOMIC DNA]</scope>
    <source>
        <strain evidence="1 2">DSM 22271</strain>
    </source>
</reference>
<evidence type="ECO:0000313" key="2">
    <source>
        <dbReference type="Proteomes" id="UP000197361"/>
    </source>
</evidence>
<protein>
    <submittedName>
        <fullName evidence="1">Uncharacterized protein</fullName>
    </submittedName>
</protein>
<evidence type="ECO:0000313" key="1">
    <source>
        <dbReference type="EMBL" id="OWQ97470.1"/>
    </source>
</evidence>